<evidence type="ECO:0000313" key="5">
    <source>
        <dbReference type="EMBL" id="GER70322.1"/>
    </source>
</evidence>
<dbReference type="PANTHER" id="PTHR43479:SF11">
    <property type="entry name" value="ACREF_ENVCD OPERON REPRESSOR-RELATED"/>
    <property type="match status" value="1"/>
</dbReference>
<dbReference type="EMBL" id="BKZQ01000018">
    <property type="protein sequence ID" value="GER70322.1"/>
    <property type="molecule type" value="Genomic_DNA"/>
</dbReference>
<dbReference type="InterPro" id="IPR036271">
    <property type="entry name" value="Tet_transcr_reg_TetR-rel_C_sf"/>
</dbReference>
<keyword evidence="2 3" id="KW-0238">DNA-binding</keyword>
<dbReference type="PROSITE" id="PS50977">
    <property type="entry name" value="HTH_TETR_2"/>
    <property type="match status" value="1"/>
</dbReference>
<feature type="DNA-binding region" description="H-T-H motif" evidence="3">
    <location>
        <begin position="13"/>
        <end position="32"/>
    </location>
</feature>
<dbReference type="Pfam" id="PF00440">
    <property type="entry name" value="TetR_N"/>
    <property type="match status" value="1"/>
</dbReference>
<dbReference type="Proteomes" id="UP000391919">
    <property type="component" value="Unassembled WGS sequence"/>
</dbReference>
<dbReference type="SUPFAM" id="SSF48498">
    <property type="entry name" value="Tetracyclin repressor-like, C-terminal domain"/>
    <property type="match status" value="1"/>
</dbReference>
<feature type="domain" description="HTH tetR-type" evidence="4">
    <location>
        <begin position="1"/>
        <end position="50"/>
    </location>
</feature>
<evidence type="ECO:0000313" key="6">
    <source>
        <dbReference type="Proteomes" id="UP000391919"/>
    </source>
</evidence>
<reference evidence="5 6" key="1">
    <citation type="submission" date="2019-09" db="EMBL/GenBank/DDBJ databases">
        <title>Draft genome sequence of Bacillus sp. JC-7.</title>
        <authorList>
            <person name="Tanaka N."/>
            <person name="Shiwa Y."/>
            <person name="Fujita N."/>
            <person name="Tanasupawat S."/>
        </authorList>
    </citation>
    <scope>NUCLEOTIDE SEQUENCE [LARGE SCALE GENOMIC DNA]</scope>
    <source>
        <strain evidence="5 6">JC-7</strain>
    </source>
</reference>
<organism evidence="5 6">
    <name type="scientific">Weizmannia acidilactici</name>
    <dbReference type="NCBI Taxonomy" id="2607726"/>
    <lineage>
        <taxon>Bacteria</taxon>
        <taxon>Bacillati</taxon>
        <taxon>Bacillota</taxon>
        <taxon>Bacilli</taxon>
        <taxon>Bacillales</taxon>
        <taxon>Bacillaceae</taxon>
        <taxon>Heyndrickxia</taxon>
    </lineage>
</organism>
<comment type="caution">
    <text evidence="5">The sequence shown here is derived from an EMBL/GenBank/DDBJ whole genome shotgun (WGS) entry which is preliminary data.</text>
</comment>
<gene>
    <name evidence="5" type="ORF">BpJC7_16250</name>
</gene>
<evidence type="ECO:0000256" key="1">
    <source>
        <dbReference type="ARBA" id="ARBA00022491"/>
    </source>
</evidence>
<protein>
    <submittedName>
        <fullName evidence="5">TetR family transcriptional regulator</fullName>
    </submittedName>
</protein>
<evidence type="ECO:0000259" key="4">
    <source>
        <dbReference type="PROSITE" id="PS50977"/>
    </source>
</evidence>
<dbReference type="InterPro" id="IPR009057">
    <property type="entry name" value="Homeodomain-like_sf"/>
</dbReference>
<keyword evidence="1" id="KW-0678">Repressor</keyword>
<dbReference type="Gene3D" id="1.10.357.10">
    <property type="entry name" value="Tetracycline Repressor, domain 2"/>
    <property type="match status" value="1"/>
</dbReference>
<dbReference type="AlphaFoldDB" id="A0A5J4J5U0"/>
<sequence>MELIATKGYEEIKIREICRQAGVSVGAFYHYFPSKNDLLIEMYSLADLFFAEQVRDRLENLDFYHKIVEFFTIYAQYNEKTGVSVVKQLYHVENRLLIQKGRGMQQALTKIIEAGQAAGKICTDIPADEITEYLFIAARGVIYYWCLHDGGYDLQGFMRGYMGRLVKIFLK</sequence>
<keyword evidence="6" id="KW-1185">Reference proteome</keyword>
<dbReference type="GO" id="GO:0003677">
    <property type="term" value="F:DNA binding"/>
    <property type="evidence" value="ECO:0007669"/>
    <property type="project" value="UniProtKB-UniRule"/>
</dbReference>
<evidence type="ECO:0000256" key="3">
    <source>
        <dbReference type="PROSITE-ProRule" id="PRU00335"/>
    </source>
</evidence>
<name>A0A5J4J5U0_9BACI</name>
<evidence type="ECO:0000256" key="2">
    <source>
        <dbReference type="ARBA" id="ARBA00023125"/>
    </source>
</evidence>
<dbReference type="InterPro" id="IPR001647">
    <property type="entry name" value="HTH_TetR"/>
</dbReference>
<proteinExistence type="predicted"/>
<accession>A0A5J4J5U0</accession>
<dbReference type="SUPFAM" id="SSF46689">
    <property type="entry name" value="Homeodomain-like"/>
    <property type="match status" value="1"/>
</dbReference>
<dbReference type="InterPro" id="IPR050624">
    <property type="entry name" value="HTH-type_Tx_Regulator"/>
</dbReference>
<dbReference type="PANTHER" id="PTHR43479">
    <property type="entry name" value="ACREF/ENVCD OPERON REPRESSOR-RELATED"/>
    <property type="match status" value="1"/>
</dbReference>